<dbReference type="GO" id="GO:0006605">
    <property type="term" value="P:protein targeting"/>
    <property type="evidence" value="ECO:0007669"/>
    <property type="project" value="InterPro"/>
</dbReference>
<comment type="subcellular location">
    <subcellularLocation>
        <location evidence="1">Endoplasmic reticulum membrane</location>
        <topology evidence="1">Single-pass membrane protein</topology>
    </subcellularLocation>
</comment>
<dbReference type="AlphaFoldDB" id="A0A0B2UMJ0"/>
<proteinExistence type="inferred from homology"/>
<reference evidence="10 11" key="1">
    <citation type="journal article" date="2014" name="MBio">
        <title>The Ordospora colligata genome; evolution of extreme reduction in microsporidia and host-to-parasite horizontal gene transfer.</title>
        <authorList>
            <person name="Pombert J.-F."/>
            <person name="Haag K.L."/>
            <person name="Beidas S."/>
            <person name="Ebert D."/>
            <person name="Keeling P.J."/>
        </authorList>
    </citation>
    <scope>NUCLEOTIDE SEQUENCE [LARGE SCALE GENOMIC DNA]</scope>
    <source>
        <strain evidence="10 11">OC4</strain>
    </source>
</reference>
<keyword evidence="7" id="KW-1133">Transmembrane helix</keyword>
<dbReference type="SUPFAM" id="SSF103456">
    <property type="entry name" value="Preprotein translocase SecE subunit"/>
    <property type="match status" value="1"/>
</dbReference>
<dbReference type="EMBL" id="JOKQ01000001">
    <property type="protein sequence ID" value="KHN70509.1"/>
    <property type="molecule type" value="Genomic_DNA"/>
</dbReference>
<evidence type="ECO:0000256" key="7">
    <source>
        <dbReference type="ARBA" id="ARBA00022989"/>
    </source>
</evidence>
<comment type="similarity">
    <text evidence="2">Belongs to the SecE/SEC61-gamma family.</text>
</comment>
<dbReference type="Proteomes" id="UP000031056">
    <property type="component" value="Unassembled WGS sequence"/>
</dbReference>
<dbReference type="InterPro" id="IPR001901">
    <property type="entry name" value="Translocase_SecE/Sec61-g"/>
</dbReference>
<dbReference type="RefSeq" id="XP_014564551.1">
    <property type="nucleotide sequence ID" value="XM_014709065.1"/>
</dbReference>
<protein>
    <submittedName>
        <fullName evidence="10">SecE/Sec61-gamma subunit of protein translocation complex</fullName>
    </submittedName>
</protein>
<evidence type="ECO:0000256" key="6">
    <source>
        <dbReference type="ARBA" id="ARBA00022927"/>
    </source>
</evidence>
<sequence length="74" mass="8072">MANQQCSSANCLASEYIKSFKLFLRKCIKPSAKEFIISAKSHGIGIGLLGILGYGIKLIHIPINNIIVSKPIKE</sequence>
<evidence type="ECO:0000256" key="3">
    <source>
        <dbReference type="ARBA" id="ARBA00022448"/>
    </source>
</evidence>
<evidence type="ECO:0000256" key="2">
    <source>
        <dbReference type="ARBA" id="ARBA00008274"/>
    </source>
</evidence>
<dbReference type="FunCoup" id="A0A0B2UMJ0">
    <property type="interactions" value="111"/>
</dbReference>
<dbReference type="GO" id="GO:0008320">
    <property type="term" value="F:protein transmembrane transporter activity"/>
    <property type="evidence" value="ECO:0007669"/>
    <property type="project" value="InterPro"/>
</dbReference>
<keyword evidence="8" id="KW-0811">Translocation</keyword>
<evidence type="ECO:0000256" key="8">
    <source>
        <dbReference type="ARBA" id="ARBA00023010"/>
    </source>
</evidence>
<dbReference type="STRING" id="1354746.A0A0B2UMJ0"/>
<keyword evidence="9" id="KW-0472">Membrane</keyword>
<dbReference type="GO" id="GO:0006886">
    <property type="term" value="P:intracellular protein transport"/>
    <property type="evidence" value="ECO:0007669"/>
    <property type="project" value="InterPro"/>
</dbReference>
<dbReference type="PANTHER" id="PTHR12309">
    <property type="entry name" value="SEC61 GAMMA SUBUNIT"/>
    <property type="match status" value="1"/>
</dbReference>
<name>A0A0B2UMJ0_9MICR</name>
<dbReference type="GO" id="GO:0005789">
    <property type="term" value="C:endoplasmic reticulum membrane"/>
    <property type="evidence" value="ECO:0007669"/>
    <property type="project" value="UniProtKB-SubCell"/>
</dbReference>
<evidence type="ECO:0000256" key="4">
    <source>
        <dbReference type="ARBA" id="ARBA00022692"/>
    </source>
</evidence>
<evidence type="ECO:0000313" key="10">
    <source>
        <dbReference type="EMBL" id="KHN70509.1"/>
    </source>
</evidence>
<gene>
    <name evidence="10" type="ORF">M896_011630</name>
</gene>
<dbReference type="GeneID" id="26261006"/>
<dbReference type="InterPro" id="IPR008158">
    <property type="entry name" value="Translocase_Sec61-g"/>
</dbReference>
<dbReference type="Pfam" id="PF00584">
    <property type="entry name" value="SecE"/>
    <property type="match status" value="1"/>
</dbReference>
<dbReference type="NCBIfam" id="TIGR00327">
    <property type="entry name" value="secE_euk_arch"/>
    <property type="match status" value="1"/>
</dbReference>
<accession>A0A0B2UMJ0</accession>
<comment type="caution">
    <text evidence="10">The sequence shown here is derived from an EMBL/GenBank/DDBJ whole genome shotgun (WGS) entry which is preliminary data.</text>
</comment>
<keyword evidence="5" id="KW-0256">Endoplasmic reticulum</keyword>
<dbReference type="InParanoid" id="A0A0B2UMJ0"/>
<organism evidence="10 11">
    <name type="scientific">Ordospora colligata OC4</name>
    <dbReference type="NCBI Taxonomy" id="1354746"/>
    <lineage>
        <taxon>Eukaryota</taxon>
        <taxon>Fungi</taxon>
        <taxon>Fungi incertae sedis</taxon>
        <taxon>Microsporidia</taxon>
        <taxon>Ordosporidae</taxon>
        <taxon>Ordospora</taxon>
    </lineage>
</organism>
<dbReference type="HAMAP" id="MF_00422">
    <property type="entry name" value="SecE"/>
    <property type="match status" value="1"/>
</dbReference>
<evidence type="ECO:0000256" key="9">
    <source>
        <dbReference type="ARBA" id="ARBA00023136"/>
    </source>
</evidence>
<evidence type="ECO:0000256" key="1">
    <source>
        <dbReference type="ARBA" id="ARBA00004389"/>
    </source>
</evidence>
<keyword evidence="3" id="KW-0813">Transport</keyword>
<dbReference type="HOGENOM" id="CLU_167752_2_1_1"/>
<evidence type="ECO:0000313" key="11">
    <source>
        <dbReference type="Proteomes" id="UP000031056"/>
    </source>
</evidence>
<dbReference type="Gene3D" id="1.20.5.820">
    <property type="entry name" value="Preprotein translocase SecE subunit"/>
    <property type="match status" value="1"/>
</dbReference>
<dbReference type="VEuPathDB" id="MicrosporidiaDB:M896_011630"/>
<keyword evidence="11" id="KW-1185">Reference proteome</keyword>
<keyword evidence="6" id="KW-0653">Protein transport</keyword>
<keyword evidence="4" id="KW-0812">Transmembrane</keyword>
<evidence type="ECO:0000256" key="5">
    <source>
        <dbReference type="ARBA" id="ARBA00022824"/>
    </source>
</evidence>
<dbReference type="OrthoDB" id="2194864at2759"/>
<dbReference type="InterPro" id="IPR023391">
    <property type="entry name" value="Prot_translocase_SecE_dom_sf"/>
</dbReference>